<evidence type="ECO:0000256" key="8">
    <source>
        <dbReference type="HAMAP-Rule" id="MF_00316"/>
    </source>
</evidence>
<keyword evidence="5 8" id="KW-0460">Magnesium</keyword>
<dbReference type="GO" id="GO:0061603">
    <property type="term" value="F:molybdenum cofactor guanylyltransferase activity"/>
    <property type="evidence" value="ECO:0007669"/>
    <property type="project" value="UniProtKB-EC"/>
</dbReference>
<dbReference type="RefSeq" id="WP_290358212.1">
    <property type="nucleotide sequence ID" value="NZ_JAUHHC010000002.1"/>
</dbReference>
<keyword evidence="2 8" id="KW-0808">Transferase</keyword>
<feature type="binding site" evidence="8">
    <location>
        <position position="74"/>
    </location>
    <ligand>
        <name>GTP</name>
        <dbReference type="ChEBI" id="CHEBI:37565"/>
    </ligand>
</feature>
<dbReference type="Proteomes" id="UP001228044">
    <property type="component" value="Unassembled WGS sequence"/>
</dbReference>
<evidence type="ECO:0000256" key="5">
    <source>
        <dbReference type="ARBA" id="ARBA00022842"/>
    </source>
</evidence>
<dbReference type="PANTHER" id="PTHR19136">
    <property type="entry name" value="MOLYBDENUM COFACTOR GUANYLYLTRANSFERASE"/>
    <property type="match status" value="1"/>
</dbReference>
<evidence type="ECO:0000256" key="6">
    <source>
        <dbReference type="ARBA" id="ARBA00023134"/>
    </source>
</evidence>
<dbReference type="InterPro" id="IPR029044">
    <property type="entry name" value="Nucleotide-diphossugar_trans"/>
</dbReference>
<proteinExistence type="inferred from homology"/>
<keyword evidence="4 8" id="KW-0547">Nucleotide-binding</keyword>
<comment type="subcellular location">
    <subcellularLocation>
        <location evidence="8">Cytoplasm</location>
    </subcellularLocation>
</comment>
<comment type="caution">
    <text evidence="10">The sequence shown here is derived from an EMBL/GenBank/DDBJ whole genome shotgun (WGS) entry which is preliminary data.</text>
</comment>
<evidence type="ECO:0000256" key="4">
    <source>
        <dbReference type="ARBA" id="ARBA00022741"/>
    </source>
</evidence>
<dbReference type="PANTHER" id="PTHR19136:SF81">
    <property type="entry name" value="MOLYBDENUM COFACTOR GUANYLYLTRANSFERASE"/>
    <property type="match status" value="1"/>
</dbReference>
<organism evidence="10 11">
    <name type="scientific">Roseateles violae</name>
    <dbReference type="NCBI Taxonomy" id="3058042"/>
    <lineage>
        <taxon>Bacteria</taxon>
        <taxon>Pseudomonadati</taxon>
        <taxon>Pseudomonadota</taxon>
        <taxon>Betaproteobacteria</taxon>
        <taxon>Burkholderiales</taxon>
        <taxon>Sphaerotilaceae</taxon>
        <taxon>Roseateles</taxon>
    </lineage>
</organism>
<dbReference type="SUPFAM" id="SSF53448">
    <property type="entry name" value="Nucleotide-diphospho-sugar transferases"/>
    <property type="match status" value="1"/>
</dbReference>
<accession>A0ABT8DUQ1</accession>
<comment type="function">
    <text evidence="8">Transfers a GMP moiety from GTP to Mo-molybdopterin (Mo-MPT) cofactor (Moco or molybdenum cofactor) to form Mo-molybdopterin guanine dinucleotide (Mo-MGD) cofactor.</text>
</comment>
<evidence type="ECO:0000313" key="10">
    <source>
        <dbReference type="EMBL" id="MDN3919891.1"/>
    </source>
</evidence>
<feature type="binding site" evidence="8">
    <location>
        <position position="28"/>
    </location>
    <ligand>
        <name>GTP</name>
        <dbReference type="ChEBI" id="CHEBI:37565"/>
    </ligand>
</feature>
<feature type="binding site" evidence="8">
    <location>
        <position position="104"/>
    </location>
    <ligand>
        <name>GTP</name>
        <dbReference type="ChEBI" id="CHEBI:37565"/>
    </ligand>
</feature>
<evidence type="ECO:0000259" key="9">
    <source>
        <dbReference type="Pfam" id="PF12804"/>
    </source>
</evidence>
<gene>
    <name evidence="8 10" type="primary">mobA</name>
    <name evidence="10" type="ORF">QWJ38_06320</name>
</gene>
<feature type="domain" description="MobA-like NTP transferase" evidence="9">
    <location>
        <begin position="12"/>
        <end position="174"/>
    </location>
</feature>
<sequence>MTRTIPREHISGLVLAGGRGSRMGGVDKGLQNYQGMPLALNALLRLAPQVGAMMINANRNLGAYEAMGAPVWPDPLPDYPGPLAGFLAGLEQCETPYLVTVPCDSPRFPADLVERLAQALMAADAEIAMVATREDDGRQQVQPVFCLMKSALAESLLRFVHDGQRKIDRWTGQHRCVEVLFDDADAFFNANTLAELQQAQQRG</sequence>
<dbReference type="EMBL" id="JAUHHC010000002">
    <property type="protein sequence ID" value="MDN3919891.1"/>
    <property type="molecule type" value="Genomic_DNA"/>
</dbReference>
<feature type="binding site" evidence="8">
    <location>
        <begin position="15"/>
        <end position="17"/>
    </location>
    <ligand>
        <name>GTP</name>
        <dbReference type="ChEBI" id="CHEBI:37565"/>
    </ligand>
</feature>
<evidence type="ECO:0000256" key="2">
    <source>
        <dbReference type="ARBA" id="ARBA00022679"/>
    </source>
</evidence>
<feature type="binding site" evidence="8">
    <location>
        <position position="56"/>
    </location>
    <ligand>
        <name>GTP</name>
        <dbReference type="ChEBI" id="CHEBI:37565"/>
    </ligand>
</feature>
<comment type="cofactor">
    <cofactor evidence="8">
        <name>Mg(2+)</name>
        <dbReference type="ChEBI" id="CHEBI:18420"/>
    </cofactor>
</comment>
<dbReference type="Gene3D" id="3.90.550.10">
    <property type="entry name" value="Spore Coat Polysaccharide Biosynthesis Protein SpsA, Chain A"/>
    <property type="match status" value="1"/>
</dbReference>
<evidence type="ECO:0000256" key="1">
    <source>
        <dbReference type="ARBA" id="ARBA00022490"/>
    </source>
</evidence>
<evidence type="ECO:0000256" key="3">
    <source>
        <dbReference type="ARBA" id="ARBA00022723"/>
    </source>
</evidence>
<comment type="subunit">
    <text evidence="8">Monomer.</text>
</comment>
<reference evidence="10 11" key="1">
    <citation type="submission" date="2023-06" db="EMBL/GenBank/DDBJ databases">
        <title>Pelomonas sp. PFR6 16S ribosomal RNA gene Genome sequencing and assembly.</title>
        <authorList>
            <person name="Woo H."/>
        </authorList>
    </citation>
    <scope>NUCLEOTIDE SEQUENCE [LARGE SCALE GENOMIC DNA]</scope>
    <source>
        <strain evidence="10 11">PFR6</strain>
    </source>
</reference>
<dbReference type="NCBIfam" id="TIGR02665">
    <property type="entry name" value="molyb_mobA"/>
    <property type="match status" value="1"/>
</dbReference>
<dbReference type="InterPro" id="IPR025877">
    <property type="entry name" value="MobA-like_NTP_Trfase"/>
</dbReference>
<name>A0ABT8DUQ1_9BURK</name>
<evidence type="ECO:0000313" key="11">
    <source>
        <dbReference type="Proteomes" id="UP001228044"/>
    </source>
</evidence>
<evidence type="ECO:0000256" key="7">
    <source>
        <dbReference type="ARBA" id="ARBA00023150"/>
    </source>
</evidence>
<dbReference type="EC" id="2.7.7.77" evidence="8"/>
<comment type="catalytic activity">
    <reaction evidence="8">
        <text>Mo-molybdopterin + GTP + H(+) = Mo-molybdopterin guanine dinucleotide + diphosphate</text>
        <dbReference type="Rhea" id="RHEA:34243"/>
        <dbReference type="ChEBI" id="CHEBI:15378"/>
        <dbReference type="ChEBI" id="CHEBI:33019"/>
        <dbReference type="ChEBI" id="CHEBI:37565"/>
        <dbReference type="ChEBI" id="CHEBI:71302"/>
        <dbReference type="ChEBI" id="CHEBI:71310"/>
        <dbReference type="EC" id="2.7.7.77"/>
    </reaction>
</comment>
<keyword evidence="1 8" id="KW-0963">Cytoplasm</keyword>
<dbReference type="CDD" id="cd02503">
    <property type="entry name" value="MobA"/>
    <property type="match status" value="1"/>
</dbReference>
<keyword evidence="3 8" id="KW-0479">Metal-binding</keyword>
<keyword evidence="6 8" id="KW-0342">GTP-binding</keyword>
<feature type="binding site" evidence="8">
    <location>
        <position position="104"/>
    </location>
    <ligand>
        <name>Mg(2+)</name>
        <dbReference type="ChEBI" id="CHEBI:18420"/>
    </ligand>
</feature>
<comment type="domain">
    <text evidence="8">The N-terminal domain determines nucleotide recognition and specific binding, while the C-terminal domain determines the specific binding to the target protein.</text>
</comment>
<protein>
    <recommendedName>
        <fullName evidence="8">Molybdenum cofactor guanylyltransferase</fullName>
        <shortName evidence="8">MoCo guanylyltransferase</shortName>
        <ecNumber evidence="8">2.7.7.77</ecNumber>
    </recommendedName>
    <alternativeName>
        <fullName evidence="8">GTP:molybdopterin guanylyltransferase</fullName>
    </alternativeName>
    <alternativeName>
        <fullName evidence="8">Mo-MPT guanylyltransferase</fullName>
    </alternativeName>
    <alternativeName>
        <fullName evidence="8">Molybdopterin guanylyltransferase</fullName>
    </alternativeName>
    <alternativeName>
        <fullName evidence="8">Molybdopterin-guanine dinucleotide synthase</fullName>
        <shortName evidence="8">MGD synthase</shortName>
    </alternativeName>
</protein>
<keyword evidence="7 8" id="KW-0501">Molybdenum cofactor biosynthesis</keyword>
<keyword evidence="10" id="KW-0548">Nucleotidyltransferase</keyword>
<keyword evidence="11" id="KW-1185">Reference proteome</keyword>
<dbReference type="InterPro" id="IPR013482">
    <property type="entry name" value="Molybde_CF_guanTrfase"/>
</dbReference>
<dbReference type="HAMAP" id="MF_00316">
    <property type="entry name" value="MobA"/>
    <property type="match status" value="1"/>
</dbReference>
<comment type="similarity">
    <text evidence="8">Belongs to the MobA family.</text>
</comment>
<dbReference type="Pfam" id="PF12804">
    <property type="entry name" value="NTP_transf_3"/>
    <property type="match status" value="1"/>
</dbReference>